<evidence type="ECO:0000256" key="1">
    <source>
        <dbReference type="ARBA" id="ARBA00004429"/>
    </source>
</evidence>
<evidence type="ECO:0000256" key="5">
    <source>
        <dbReference type="ARBA" id="ARBA00022519"/>
    </source>
</evidence>
<evidence type="ECO:0000259" key="10">
    <source>
        <dbReference type="PROSITE" id="PS50928"/>
    </source>
</evidence>
<protein>
    <submittedName>
        <fullName evidence="11">ABC transporter permease subunit</fullName>
    </submittedName>
</protein>
<evidence type="ECO:0000313" key="12">
    <source>
        <dbReference type="Proteomes" id="UP000655420"/>
    </source>
</evidence>
<dbReference type="Gene3D" id="1.10.3720.10">
    <property type="entry name" value="MetI-like"/>
    <property type="match status" value="1"/>
</dbReference>
<gene>
    <name evidence="11" type="ORF">H0I76_16015</name>
</gene>
<dbReference type="GO" id="GO:0022857">
    <property type="term" value="F:transmembrane transporter activity"/>
    <property type="evidence" value="ECO:0007669"/>
    <property type="project" value="InterPro"/>
</dbReference>
<keyword evidence="12" id="KW-1185">Reference proteome</keyword>
<accession>A0A8J7M9G7</accession>
<dbReference type="InterPro" id="IPR043429">
    <property type="entry name" value="ArtM/GltK/GlnP/TcyL/YhdX-like"/>
</dbReference>
<comment type="similarity">
    <text evidence="2">Belongs to the binding-protein-dependent transport system permease family. HisMQ subfamily.</text>
</comment>
<keyword evidence="6 9" id="KW-0812">Transmembrane</keyword>
<evidence type="ECO:0000256" key="6">
    <source>
        <dbReference type="ARBA" id="ARBA00022692"/>
    </source>
</evidence>
<evidence type="ECO:0000256" key="3">
    <source>
        <dbReference type="ARBA" id="ARBA00022448"/>
    </source>
</evidence>
<evidence type="ECO:0000313" key="11">
    <source>
        <dbReference type="EMBL" id="MBK0400705.1"/>
    </source>
</evidence>
<evidence type="ECO:0000256" key="7">
    <source>
        <dbReference type="ARBA" id="ARBA00022989"/>
    </source>
</evidence>
<sequence length="263" mass="28968">MNFEIILEAWPLFAKGVWITLHLTVLALSLGFVIALPAALSLHHKGRFHRVWGAYVYVFRGTPLLVQTYLIYYGLSQFDWVRSSFLWGAPGFLDGTWLGAVWPSLKSAWWCALIAFSLNSGAYQAEILRGGLAVVPEGELEGAKSLGLNPSQVTRLVLLPSALRRALPQYGNEIVFMLHGSVVASVITIQDILGAGRTLNARHYVAYEGFLTSAALYMAITFAVVWVFRLVERRYLRHLNIRTAKPKGAGAPGIAGIGGVAWR</sequence>
<dbReference type="CDD" id="cd06261">
    <property type="entry name" value="TM_PBP2"/>
    <property type="match status" value="1"/>
</dbReference>
<evidence type="ECO:0000256" key="9">
    <source>
        <dbReference type="RuleBase" id="RU363032"/>
    </source>
</evidence>
<feature type="domain" description="ABC transmembrane type-1" evidence="10">
    <location>
        <begin position="17"/>
        <end position="228"/>
    </location>
</feature>
<dbReference type="Pfam" id="PF00528">
    <property type="entry name" value="BPD_transp_1"/>
    <property type="match status" value="1"/>
</dbReference>
<keyword evidence="8 9" id="KW-0472">Membrane</keyword>
<organism evidence="11 12">
    <name type="scientific">Thermohalobaculum xanthum</name>
    <dbReference type="NCBI Taxonomy" id="2753746"/>
    <lineage>
        <taxon>Bacteria</taxon>
        <taxon>Pseudomonadati</taxon>
        <taxon>Pseudomonadota</taxon>
        <taxon>Alphaproteobacteria</taxon>
        <taxon>Rhodobacterales</taxon>
        <taxon>Paracoccaceae</taxon>
        <taxon>Thermohalobaculum</taxon>
    </lineage>
</organism>
<dbReference type="SUPFAM" id="SSF161098">
    <property type="entry name" value="MetI-like"/>
    <property type="match status" value="1"/>
</dbReference>
<dbReference type="AlphaFoldDB" id="A0A8J7M9G7"/>
<comment type="subcellular location">
    <subcellularLocation>
        <location evidence="1">Cell inner membrane</location>
        <topology evidence="1">Multi-pass membrane protein</topology>
    </subcellularLocation>
    <subcellularLocation>
        <location evidence="9">Cell membrane</location>
        <topology evidence="9">Multi-pass membrane protein</topology>
    </subcellularLocation>
</comment>
<dbReference type="PROSITE" id="PS50928">
    <property type="entry name" value="ABC_TM1"/>
    <property type="match status" value="1"/>
</dbReference>
<keyword evidence="3 9" id="KW-0813">Transport</keyword>
<reference evidence="11" key="1">
    <citation type="submission" date="2020-12" db="EMBL/GenBank/DDBJ databases">
        <title>Bacterial taxonomy.</title>
        <authorList>
            <person name="Pan X."/>
        </authorList>
    </citation>
    <scope>NUCLEOTIDE SEQUENCE</scope>
    <source>
        <strain evidence="11">M0105</strain>
    </source>
</reference>
<proteinExistence type="inferred from homology"/>
<dbReference type="GO" id="GO:0006865">
    <property type="term" value="P:amino acid transport"/>
    <property type="evidence" value="ECO:0007669"/>
    <property type="project" value="TreeGrafter"/>
</dbReference>
<feature type="transmembrane region" description="Helical" evidence="9">
    <location>
        <begin position="54"/>
        <end position="75"/>
    </location>
</feature>
<dbReference type="NCBIfam" id="TIGR01726">
    <property type="entry name" value="HEQRo_perm_3TM"/>
    <property type="match status" value="1"/>
</dbReference>
<dbReference type="EMBL" id="JAEHHL010000010">
    <property type="protein sequence ID" value="MBK0400705.1"/>
    <property type="molecule type" value="Genomic_DNA"/>
</dbReference>
<dbReference type="Proteomes" id="UP000655420">
    <property type="component" value="Unassembled WGS sequence"/>
</dbReference>
<evidence type="ECO:0000256" key="8">
    <source>
        <dbReference type="ARBA" id="ARBA00023136"/>
    </source>
</evidence>
<keyword evidence="7 9" id="KW-1133">Transmembrane helix</keyword>
<dbReference type="GO" id="GO:0043190">
    <property type="term" value="C:ATP-binding cassette (ABC) transporter complex"/>
    <property type="evidence" value="ECO:0007669"/>
    <property type="project" value="InterPro"/>
</dbReference>
<feature type="transmembrane region" description="Helical" evidence="9">
    <location>
        <begin position="95"/>
        <end position="118"/>
    </location>
</feature>
<dbReference type="PANTHER" id="PTHR30614:SF10">
    <property type="entry name" value="ARGININE ABC TRANSPORTER PERMEASE PROTEIN ARTM"/>
    <property type="match status" value="1"/>
</dbReference>
<dbReference type="PANTHER" id="PTHR30614">
    <property type="entry name" value="MEMBRANE COMPONENT OF AMINO ACID ABC TRANSPORTER"/>
    <property type="match status" value="1"/>
</dbReference>
<dbReference type="RefSeq" id="WP_200612028.1">
    <property type="nucleotide sequence ID" value="NZ_JAEHHL010000010.1"/>
</dbReference>
<evidence type="ECO:0000256" key="4">
    <source>
        <dbReference type="ARBA" id="ARBA00022475"/>
    </source>
</evidence>
<name>A0A8J7M9G7_9RHOB</name>
<keyword evidence="4" id="KW-1003">Cell membrane</keyword>
<comment type="caution">
    <text evidence="11">The sequence shown here is derived from an EMBL/GenBank/DDBJ whole genome shotgun (WGS) entry which is preliminary data.</text>
</comment>
<feature type="transmembrane region" description="Helical" evidence="9">
    <location>
        <begin position="205"/>
        <end position="228"/>
    </location>
</feature>
<feature type="transmembrane region" description="Helical" evidence="9">
    <location>
        <begin position="17"/>
        <end position="42"/>
    </location>
</feature>
<keyword evidence="5" id="KW-0997">Cell inner membrane</keyword>
<feature type="transmembrane region" description="Helical" evidence="9">
    <location>
        <begin position="174"/>
        <end position="193"/>
    </location>
</feature>
<dbReference type="InterPro" id="IPR035906">
    <property type="entry name" value="MetI-like_sf"/>
</dbReference>
<dbReference type="InterPro" id="IPR010065">
    <property type="entry name" value="AA_ABC_transptr_permease_3TM"/>
</dbReference>
<evidence type="ECO:0000256" key="2">
    <source>
        <dbReference type="ARBA" id="ARBA00010072"/>
    </source>
</evidence>
<dbReference type="InterPro" id="IPR000515">
    <property type="entry name" value="MetI-like"/>
</dbReference>